<organism evidence="4 5">
    <name type="scientific">Kordia aestuariivivens</name>
    <dbReference type="NCBI Taxonomy" id="2759037"/>
    <lineage>
        <taxon>Bacteria</taxon>
        <taxon>Pseudomonadati</taxon>
        <taxon>Bacteroidota</taxon>
        <taxon>Flavobacteriia</taxon>
        <taxon>Flavobacteriales</taxon>
        <taxon>Flavobacteriaceae</taxon>
        <taxon>Kordia</taxon>
    </lineage>
</organism>
<proteinExistence type="predicted"/>
<comment type="caution">
    <text evidence="4">The sequence shown here is derived from an EMBL/GenBank/DDBJ whole genome shotgun (WGS) entry which is preliminary data.</text>
</comment>
<evidence type="ECO:0000256" key="1">
    <source>
        <dbReference type="ARBA" id="ARBA00023098"/>
    </source>
</evidence>
<dbReference type="InterPro" id="IPR016035">
    <property type="entry name" value="Acyl_Trfase/lysoPLipase"/>
</dbReference>
<evidence type="ECO:0000256" key="2">
    <source>
        <dbReference type="PROSITE-ProRule" id="PRU01161"/>
    </source>
</evidence>
<sequence>MKAIVISGGGSKGAFAGGVAQYLMEEQNKKYDMFLGTSTGSLIAPLLGLDDVPKLKNIYTSVNQRSIFSRNPFIVRKKKGETFISINYFNVFAQQVRGRRTFGETKKLRKLIRIKFPIEEFTRLKASGKEVVVTVTNLTKNSVEYKSIKDYEYDDFCDWIWISCNYVPFMSLVTKNGDEYADGGFGCIVPIHEAIKRGATEIDAIILETEHGVANKKLGRNPFSLMVDLFGFLIDQVERHDINIGKLSAKFRDVKLNLYFTPTKLTDNSLVFNKKQMSEWWEQGYDYAKMKNEALEE</sequence>
<evidence type="ECO:0000259" key="3">
    <source>
        <dbReference type="PROSITE" id="PS51635"/>
    </source>
</evidence>
<keyword evidence="1 2" id="KW-0443">Lipid metabolism</keyword>
<dbReference type="Pfam" id="PF01734">
    <property type="entry name" value="Patatin"/>
    <property type="match status" value="1"/>
</dbReference>
<keyword evidence="2" id="KW-0378">Hydrolase</keyword>
<dbReference type="Gene3D" id="3.40.1090.10">
    <property type="entry name" value="Cytosolic phospholipase A2 catalytic domain"/>
    <property type="match status" value="2"/>
</dbReference>
<name>A0ABR7QCJ7_9FLAO</name>
<keyword evidence="5" id="KW-1185">Reference proteome</keyword>
<evidence type="ECO:0000313" key="4">
    <source>
        <dbReference type="EMBL" id="MBC8756275.1"/>
    </source>
</evidence>
<protein>
    <submittedName>
        <fullName evidence="4">Patatin-like phospholipase family protein</fullName>
    </submittedName>
</protein>
<dbReference type="InterPro" id="IPR002641">
    <property type="entry name" value="PNPLA_dom"/>
</dbReference>
<dbReference type="SUPFAM" id="SSF52151">
    <property type="entry name" value="FabD/lysophospholipase-like"/>
    <property type="match status" value="1"/>
</dbReference>
<feature type="short sequence motif" description="DGA/G" evidence="2">
    <location>
        <begin position="182"/>
        <end position="184"/>
    </location>
</feature>
<gene>
    <name evidence="4" type="ORF">H2O64_16495</name>
</gene>
<dbReference type="RefSeq" id="WP_187563314.1">
    <property type="nucleotide sequence ID" value="NZ_JACGWS010000010.1"/>
</dbReference>
<evidence type="ECO:0000313" key="5">
    <source>
        <dbReference type="Proteomes" id="UP000619238"/>
    </source>
</evidence>
<dbReference type="Proteomes" id="UP000619238">
    <property type="component" value="Unassembled WGS sequence"/>
</dbReference>
<keyword evidence="2" id="KW-0442">Lipid degradation</keyword>
<feature type="active site" description="Proton acceptor" evidence="2">
    <location>
        <position position="182"/>
    </location>
</feature>
<dbReference type="PROSITE" id="PS51635">
    <property type="entry name" value="PNPLA"/>
    <property type="match status" value="1"/>
</dbReference>
<feature type="short sequence motif" description="GXSXG" evidence="2">
    <location>
        <begin position="36"/>
        <end position="40"/>
    </location>
</feature>
<feature type="domain" description="PNPLA" evidence="3">
    <location>
        <begin position="4"/>
        <end position="195"/>
    </location>
</feature>
<feature type="active site" description="Nucleophile" evidence="2">
    <location>
        <position position="38"/>
    </location>
</feature>
<accession>A0ABR7QCJ7</accession>
<reference evidence="4 5" key="1">
    <citation type="submission" date="2020-07" db="EMBL/GenBank/DDBJ databases">
        <title>Description of Kordia aestuariivivens sp. nov., isolated from a tidal flat.</title>
        <authorList>
            <person name="Park S."/>
            <person name="Yoon J.-H."/>
        </authorList>
    </citation>
    <scope>NUCLEOTIDE SEQUENCE [LARGE SCALE GENOMIC DNA]</scope>
    <source>
        <strain evidence="4 5">YSTF-M3</strain>
    </source>
</reference>
<feature type="short sequence motif" description="GXGXXG" evidence="2">
    <location>
        <begin position="8"/>
        <end position="13"/>
    </location>
</feature>
<dbReference type="EMBL" id="JACGWS010000010">
    <property type="protein sequence ID" value="MBC8756275.1"/>
    <property type="molecule type" value="Genomic_DNA"/>
</dbReference>